<dbReference type="AlphaFoldDB" id="A0A8S0P9J8"/>
<dbReference type="SUPFAM" id="SSF48371">
    <property type="entry name" value="ARM repeat"/>
    <property type="match status" value="1"/>
</dbReference>
<comment type="caution">
    <text evidence="3">The sequence shown here is derived from an EMBL/GenBank/DDBJ whole genome shotgun (WGS) entry which is preliminary data.</text>
</comment>
<gene>
    <name evidence="3" type="ORF">OLEA9_A095435</name>
</gene>
<dbReference type="Proteomes" id="UP000594638">
    <property type="component" value="Unassembled WGS sequence"/>
</dbReference>
<dbReference type="InterPro" id="IPR033337">
    <property type="entry name" value="TORTIFOLIA1/SINE1-2"/>
</dbReference>
<feature type="compositionally biased region" description="Low complexity" evidence="1">
    <location>
        <begin position="324"/>
        <end position="337"/>
    </location>
</feature>
<protein>
    <submittedName>
        <fullName evidence="3">TORTIFOLIA1 4</fullName>
    </submittedName>
</protein>
<proteinExistence type="predicted"/>
<evidence type="ECO:0000313" key="3">
    <source>
        <dbReference type="EMBL" id="CAA2934365.1"/>
    </source>
</evidence>
<feature type="compositionally biased region" description="Polar residues" evidence="1">
    <location>
        <begin position="304"/>
        <end position="314"/>
    </location>
</feature>
<accession>A0A8S0P9J8</accession>
<organism evidence="3 4">
    <name type="scientific">Olea europaea subsp. europaea</name>
    <dbReference type="NCBI Taxonomy" id="158383"/>
    <lineage>
        <taxon>Eukaryota</taxon>
        <taxon>Viridiplantae</taxon>
        <taxon>Streptophyta</taxon>
        <taxon>Embryophyta</taxon>
        <taxon>Tracheophyta</taxon>
        <taxon>Spermatophyta</taxon>
        <taxon>Magnoliopsida</taxon>
        <taxon>eudicotyledons</taxon>
        <taxon>Gunneridae</taxon>
        <taxon>Pentapetalae</taxon>
        <taxon>asterids</taxon>
        <taxon>lamiids</taxon>
        <taxon>Lamiales</taxon>
        <taxon>Oleaceae</taxon>
        <taxon>Oleeae</taxon>
        <taxon>Olea</taxon>
    </lineage>
</organism>
<feature type="region of interest" description="Disordered" evidence="1">
    <location>
        <begin position="287"/>
        <end position="350"/>
    </location>
</feature>
<evidence type="ECO:0000313" key="4">
    <source>
        <dbReference type="Proteomes" id="UP000594638"/>
    </source>
</evidence>
<dbReference type="PANTHER" id="PTHR31355">
    <property type="entry name" value="MICROTUBULE-ASSOCIATED PROTEIN TORTIFOLIA1"/>
    <property type="match status" value="1"/>
</dbReference>
<dbReference type="GO" id="GO:0008017">
    <property type="term" value="F:microtubule binding"/>
    <property type="evidence" value="ECO:0007669"/>
    <property type="project" value="InterPro"/>
</dbReference>
<dbReference type="Gene3D" id="1.25.10.10">
    <property type="entry name" value="Leucine-rich Repeat Variant"/>
    <property type="match status" value="1"/>
</dbReference>
<name>A0A8S0P9J8_OLEEU</name>
<evidence type="ECO:0000256" key="1">
    <source>
        <dbReference type="SAM" id="MobiDB-lite"/>
    </source>
</evidence>
<reference evidence="3 4" key="1">
    <citation type="submission" date="2019-12" db="EMBL/GenBank/DDBJ databases">
        <authorList>
            <person name="Alioto T."/>
            <person name="Alioto T."/>
            <person name="Gomez Garrido J."/>
        </authorList>
    </citation>
    <scope>NUCLEOTIDE SEQUENCE [LARGE SCALE GENOMIC DNA]</scope>
</reference>
<feature type="domain" description="TORTIFOLIA1/SINE1-2 N-terminal" evidence="2">
    <location>
        <begin position="10"/>
        <end position="280"/>
    </location>
</feature>
<dbReference type="InterPro" id="IPR016024">
    <property type="entry name" value="ARM-type_fold"/>
</dbReference>
<dbReference type="InterPro" id="IPR057600">
    <property type="entry name" value="TORTIFOLIA1/SINE1-2_N"/>
</dbReference>
<dbReference type="EMBL" id="CACTIH010000013">
    <property type="protein sequence ID" value="CAA2934365.1"/>
    <property type="molecule type" value="Genomic_DNA"/>
</dbReference>
<dbReference type="OrthoDB" id="1904066at2759"/>
<dbReference type="Pfam" id="PF24714">
    <property type="entry name" value="TOR1L1_N"/>
    <property type="match status" value="1"/>
</dbReference>
<dbReference type="GO" id="GO:0005874">
    <property type="term" value="C:microtubule"/>
    <property type="evidence" value="ECO:0007669"/>
    <property type="project" value="InterPro"/>
</dbReference>
<sequence length="515" mass="56505">MAITKQPSGDIKTQVNSCLNKLSDRDTLPMATNELESIARNLSTESFGPFLNCLSATDSSDKSPVRRQCVRLLGILSASHGDALSPHLSRMLSFVFRRLRDPDSTVRSACVDAITSITTHVTKPPFSAILKPLVDALFHEQDQNSQIGASLCLAAAVGAAHEPDIAELKTLLQRLLKLVKSDCFRAKSALLVLIGSIVSVGAAKTKNLLNCLISTTVELLSSDDWATRKAAAEVLERLATAETNMLPAFKASCVATLDSRRFDKVKVVRETMNRALEMWRDVPAVYEEESTPKDSGSGERSPVRISTSPVNRGSMTPRVKKTLTSRSPTSSSSSPASNEKRAVKSENRITSKSSKVDFRKNFRSRVVPCNGNDDNALDMAADKANECNLGDQKEFEDISLIREQLVQIENQQSSLLELLQRFIGSSQKGMNSLEKRVNGLEKVLDEMSHDLAVSTRRTPSSDSSGNTCCLIPGAEFLSPKFWRKTEGQNSNARFFSSITEEGYEYRHIEAGNPKN</sequence>
<evidence type="ECO:0000259" key="2">
    <source>
        <dbReference type="Pfam" id="PF24714"/>
    </source>
</evidence>
<feature type="compositionally biased region" description="Basic and acidic residues" evidence="1">
    <location>
        <begin position="338"/>
        <end position="350"/>
    </location>
</feature>
<dbReference type="FunFam" id="1.25.10.10:FF:000549">
    <property type="entry name" value="ARM repeat superfamily protein"/>
    <property type="match status" value="1"/>
</dbReference>
<dbReference type="InterPro" id="IPR011989">
    <property type="entry name" value="ARM-like"/>
</dbReference>
<dbReference type="PANTHER" id="PTHR31355:SF28">
    <property type="entry name" value="MICROTUBULE-ASSOCIATED PROTEIN TORTIFOLIA1-LIKE"/>
    <property type="match status" value="1"/>
</dbReference>
<keyword evidence="4" id="KW-1185">Reference proteome</keyword>
<dbReference type="Gramene" id="OE9A095435T1">
    <property type="protein sequence ID" value="OE9A095435C1"/>
    <property type="gene ID" value="OE9A095435"/>
</dbReference>